<protein>
    <submittedName>
        <fullName evidence="1">Uncharacterized protein</fullName>
    </submittedName>
</protein>
<dbReference type="RefSeq" id="WP_256619077.1">
    <property type="nucleotide sequence ID" value="NZ_JANIBC010000004.1"/>
</dbReference>
<sequence length="154" mass="16894">MAAIFAEGCLITGEDYANAAQIFQHGTVPAHFYQVYLWAERGRALGSEEAASFIPKSIDRFLLYSGYKQLFASNASGQGGYDDNGEPDGSDPFWCLDPVAEGVTDAMREAAGAPPLEERIAWVQSLNEGDESLPVFCDAPERKEPPKWLFPGIW</sequence>
<evidence type="ECO:0000313" key="2">
    <source>
        <dbReference type="Proteomes" id="UP001142610"/>
    </source>
</evidence>
<reference evidence="1" key="1">
    <citation type="submission" date="2022-07" db="EMBL/GenBank/DDBJ databases">
        <title>Parvularcula maris sp. nov., an algicidal bacterium isolated from seawater.</title>
        <authorList>
            <person name="Li F."/>
        </authorList>
    </citation>
    <scope>NUCLEOTIDE SEQUENCE</scope>
    <source>
        <strain evidence="1">BGMRC 0090</strain>
    </source>
</reference>
<comment type="caution">
    <text evidence="1">The sequence shown here is derived from an EMBL/GenBank/DDBJ whole genome shotgun (WGS) entry which is preliminary data.</text>
</comment>
<accession>A0A9X2L8R6</accession>
<organism evidence="1 2">
    <name type="scientific">Parvularcula maris</name>
    <dbReference type="NCBI Taxonomy" id="2965077"/>
    <lineage>
        <taxon>Bacteria</taxon>
        <taxon>Pseudomonadati</taxon>
        <taxon>Pseudomonadota</taxon>
        <taxon>Alphaproteobacteria</taxon>
        <taxon>Parvularculales</taxon>
        <taxon>Parvularculaceae</taxon>
        <taxon>Parvularcula</taxon>
    </lineage>
</organism>
<proteinExistence type="predicted"/>
<evidence type="ECO:0000313" key="1">
    <source>
        <dbReference type="EMBL" id="MCQ8185209.1"/>
    </source>
</evidence>
<gene>
    <name evidence="1" type="ORF">NOG11_07365</name>
</gene>
<name>A0A9X2L8R6_9PROT</name>
<keyword evidence="2" id="KW-1185">Reference proteome</keyword>
<dbReference type="AlphaFoldDB" id="A0A9X2L8R6"/>
<dbReference type="Proteomes" id="UP001142610">
    <property type="component" value="Unassembled WGS sequence"/>
</dbReference>
<dbReference type="EMBL" id="JANIBC010000004">
    <property type="protein sequence ID" value="MCQ8185209.1"/>
    <property type="molecule type" value="Genomic_DNA"/>
</dbReference>